<evidence type="ECO:0000313" key="1">
    <source>
        <dbReference type="EMBL" id="CAH1443550.1"/>
    </source>
</evidence>
<comment type="caution">
    <text evidence="1">The sequence shown here is derived from an EMBL/GenBank/DDBJ whole genome shotgun (WGS) entry which is preliminary data.</text>
</comment>
<sequence length="179" mass="19859">MVATGDDISTIVFKVDNHMLDRYTYEYHLSPILGFQLPPPSSSVLDDPFDGSKYPFQLTSYLAGEFHPKAIMLDDVIPDPDVDPMIVIPDSSIRLLGFGPADFSVDQLFEPCCPLIAPSHVGSSRSVDGVFTDIPCTSRKRKRLLTPLQFEQFLCEVSHGPRYVSSLPSEYDAPKSADM</sequence>
<name>A0AAU9P1J0_9ASTR</name>
<reference evidence="1 2" key="1">
    <citation type="submission" date="2022-01" db="EMBL/GenBank/DDBJ databases">
        <authorList>
            <person name="Xiong W."/>
            <person name="Schranz E."/>
        </authorList>
    </citation>
    <scope>NUCLEOTIDE SEQUENCE [LARGE SCALE GENOMIC DNA]</scope>
</reference>
<evidence type="ECO:0000313" key="2">
    <source>
        <dbReference type="Proteomes" id="UP001157418"/>
    </source>
</evidence>
<dbReference type="AlphaFoldDB" id="A0AAU9P1J0"/>
<accession>A0AAU9P1J0</accession>
<proteinExistence type="predicted"/>
<gene>
    <name evidence="1" type="ORF">LVIROSA_LOCUS29457</name>
</gene>
<protein>
    <submittedName>
        <fullName evidence="1">Uncharacterized protein</fullName>
    </submittedName>
</protein>
<keyword evidence="2" id="KW-1185">Reference proteome</keyword>
<organism evidence="1 2">
    <name type="scientific">Lactuca virosa</name>
    <dbReference type="NCBI Taxonomy" id="75947"/>
    <lineage>
        <taxon>Eukaryota</taxon>
        <taxon>Viridiplantae</taxon>
        <taxon>Streptophyta</taxon>
        <taxon>Embryophyta</taxon>
        <taxon>Tracheophyta</taxon>
        <taxon>Spermatophyta</taxon>
        <taxon>Magnoliopsida</taxon>
        <taxon>eudicotyledons</taxon>
        <taxon>Gunneridae</taxon>
        <taxon>Pentapetalae</taxon>
        <taxon>asterids</taxon>
        <taxon>campanulids</taxon>
        <taxon>Asterales</taxon>
        <taxon>Asteraceae</taxon>
        <taxon>Cichorioideae</taxon>
        <taxon>Cichorieae</taxon>
        <taxon>Lactucinae</taxon>
        <taxon>Lactuca</taxon>
    </lineage>
</organism>
<dbReference type="EMBL" id="CAKMRJ010005495">
    <property type="protein sequence ID" value="CAH1443550.1"/>
    <property type="molecule type" value="Genomic_DNA"/>
</dbReference>
<dbReference type="Proteomes" id="UP001157418">
    <property type="component" value="Unassembled WGS sequence"/>
</dbReference>